<dbReference type="InterPro" id="IPR006357">
    <property type="entry name" value="HAD-SF_hydro_IIA"/>
</dbReference>
<accession>A0A0K2W7W8</accession>
<dbReference type="InterPro" id="IPR006355">
    <property type="entry name" value="LHPP/HDHD2"/>
</dbReference>
<dbReference type="InterPro" id="IPR036412">
    <property type="entry name" value="HAD-like_sf"/>
</dbReference>
<dbReference type="InterPro" id="IPR023214">
    <property type="entry name" value="HAD_sf"/>
</dbReference>
<dbReference type="SUPFAM" id="SSF56784">
    <property type="entry name" value="HAD-like"/>
    <property type="match status" value="1"/>
</dbReference>
<dbReference type="Pfam" id="PF13242">
    <property type="entry name" value="Hydrolase_like"/>
    <property type="match status" value="1"/>
</dbReference>
<reference evidence="13" key="1">
    <citation type="submission" date="2014-08" db="EMBL/GenBank/DDBJ databases">
        <authorList>
            <person name="Edwards T."/>
        </authorList>
    </citation>
    <scope>NUCLEOTIDE SEQUENCE [LARGE SCALE GENOMIC DNA]</scope>
</reference>
<dbReference type="Proteomes" id="UP000182888">
    <property type="component" value="Unassembled WGS sequence"/>
</dbReference>
<evidence type="ECO:0000256" key="1">
    <source>
        <dbReference type="ARBA" id="ARBA00001946"/>
    </source>
</evidence>
<evidence type="ECO:0000256" key="7">
    <source>
        <dbReference type="ARBA" id="ARBA00022801"/>
    </source>
</evidence>
<comment type="subcellular location">
    <subcellularLocation>
        <location evidence="2">Cytoplasm</location>
    </subcellularLocation>
</comment>
<comment type="function">
    <text evidence="9">Phosphatase that hydrolyzes imidodiphosphate, 3-phosphohistidine and 6-phospholysine. Has broad substrate specificity and can also hydrolyze inorganic diphosphate, but with lower efficiency.</text>
</comment>
<dbReference type="Gene3D" id="3.40.50.1000">
    <property type="entry name" value="HAD superfamily/HAD-like"/>
    <property type="match status" value="2"/>
</dbReference>
<keyword evidence="8" id="KW-0460">Magnesium</keyword>
<evidence type="ECO:0000256" key="2">
    <source>
        <dbReference type="ARBA" id="ARBA00004496"/>
    </source>
</evidence>
<evidence type="ECO:0000256" key="6">
    <source>
        <dbReference type="ARBA" id="ARBA00022723"/>
    </source>
</evidence>
<dbReference type="GO" id="GO:0046872">
    <property type="term" value="F:metal ion binding"/>
    <property type="evidence" value="ECO:0007669"/>
    <property type="project" value="UniProtKB-KW"/>
</dbReference>
<sequence length="257" mass="27216">MIRAVLLDLAGVVYDGDTPILGAVAAVERLRKAGLPLRFVSNTTRSPRQRIITQLATLGIEVADEELLTPARAAVEWLRRHDRRPHLLVHPNLGPEFTGLEDGKGRAVVVGDAGEAFDYATLNRAFRELIAGADFLALATNRTFKDADGLLSLDTGAFVAALEFASGRSPVVLGKPSPDFFLSALAGLCCPPADAVMVGDDAESDVAGALRAGLGAALLVRTGKYRPNDETRFEPPPTALVDDLTAAADWILNHAAA</sequence>
<keyword evidence="7 12" id="KW-0378">Hydrolase</keyword>
<comment type="cofactor">
    <cofactor evidence="1">
        <name>Mg(2+)</name>
        <dbReference type="ChEBI" id="CHEBI:18420"/>
    </cofactor>
</comment>
<protein>
    <recommendedName>
        <fullName evidence="10">Phospholysine phosphohistidine inorganic pyrophosphate phosphatase</fullName>
        <ecNumber evidence="4">3.6.1.1</ecNumber>
    </recommendedName>
</protein>
<dbReference type="Pfam" id="PF13344">
    <property type="entry name" value="Hydrolase_6"/>
    <property type="match status" value="1"/>
</dbReference>
<dbReference type="EMBL" id="CCND01000052">
    <property type="protein sequence ID" value="CDX63493.1"/>
    <property type="molecule type" value="Genomic_DNA"/>
</dbReference>
<dbReference type="AlphaFoldDB" id="A0A0K2W7W8"/>
<evidence type="ECO:0000256" key="3">
    <source>
        <dbReference type="ARBA" id="ARBA00007958"/>
    </source>
</evidence>
<evidence type="ECO:0000313" key="12">
    <source>
        <dbReference type="EMBL" id="CDX63493.1"/>
    </source>
</evidence>
<dbReference type="NCBIfam" id="TIGR01458">
    <property type="entry name" value="HAD-SF-IIA-hyp3"/>
    <property type="match status" value="1"/>
</dbReference>
<name>A0A0K2W7W8_MESPL</name>
<evidence type="ECO:0000256" key="11">
    <source>
        <dbReference type="ARBA" id="ARBA00047820"/>
    </source>
</evidence>
<dbReference type="GO" id="GO:0004427">
    <property type="term" value="F:inorganic diphosphate phosphatase activity"/>
    <property type="evidence" value="ECO:0007669"/>
    <property type="project" value="UniProtKB-EC"/>
</dbReference>
<evidence type="ECO:0000256" key="9">
    <source>
        <dbReference type="ARBA" id="ARBA00037258"/>
    </source>
</evidence>
<gene>
    <name evidence="12" type="primary">lhpp</name>
    <name evidence="12" type="ORF">MPL1032_90030</name>
</gene>
<evidence type="ECO:0000256" key="5">
    <source>
        <dbReference type="ARBA" id="ARBA00022490"/>
    </source>
</evidence>
<evidence type="ECO:0000256" key="10">
    <source>
        <dbReference type="ARBA" id="ARBA00039357"/>
    </source>
</evidence>
<evidence type="ECO:0000256" key="4">
    <source>
        <dbReference type="ARBA" id="ARBA00012146"/>
    </source>
</evidence>
<dbReference type="GO" id="GO:0005829">
    <property type="term" value="C:cytosol"/>
    <property type="evidence" value="ECO:0007669"/>
    <property type="project" value="TreeGrafter"/>
</dbReference>
<organism evidence="12 13">
    <name type="scientific">Mesorhizobium plurifarium</name>
    <dbReference type="NCBI Taxonomy" id="69974"/>
    <lineage>
        <taxon>Bacteria</taxon>
        <taxon>Pseudomonadati</taxon>
        <taxon>Pseudomonadota</taxon>
        <taxon>Alphaproteobacteria</taxon>
        <taxon>Hyphomicrobiales</taxon>
        <taxon>Phyllobacteriaceae</taxon>
        <taxon>Mesorhizobium</taxon>
    </lineage>
</organism>
<dbReference type="EC" id="3.6.1.1" evidence="4"/>
<evidence type="ECO:0000256" key="8">
    <source>
        <dbReference type="ARBA" id="ARBA00022842"/>
    </source>
</evidence>
<keyword evidence="6" id="KW-0479">Metal-binding</keyword>
<keyword evidence="5" id="KW-0963">Cytoplasm</keyword>
<dbReference type="PANTHER" id="PTHR19288:SF44">
    <property type="entry name" value="PHOSPHOLYSINE PHOSPHOHISTIDINE INORGANIC PYROPHOSPHATE PHOSPHATASE"/>
    <property type="match status" value="1"/>
</dbReference>
<dbReference type="NCBIfam" id="TIGR01460">
    <property type="entry name" value="HAD-SF-IIA"/>
    <property type="match status" value="1"/>
</dbReference>
<proteinExistence type="inferred from homology"/>
<dbReference type="GO" id="GO:0016791">
    <property type="term" value="F:phosphatase activity"/>
    <property type="evidence" value="ECO:0007669"/>
    <property type="project" value="InterPro"/>
</dbReference>
<dbReference type="PANTHER" id="PTHR19288">
    <property type="entry name" value="4-NITROPHENYLPHOSPHATASE-RELATED"/>
    <property type="match status" value="1"/>
</dbReference>
<comment type="similarity">
    <text evidence="3">Belongs to the HAD-like hydrolase superfamily.</text>
</comment>
<comment type="catalytic activity">
    <reaction evidence="11">
        <text>diphosphate + H2O = 2 phosphate + H(+)</text>
        <dbReference type="Rhea" id="RHEA:24576"/>
        <dbReference type="ChEBI" id="CHEBI:15377"/>
        <dbReference type="ChEBI" id="CHEBI:15378"/>
        <dbReference type="ChEBI" id="CHEBI:33019"/>
        <dbReference type="ChEBI" id="CHEBI:43474"/>
        <dbReference type="EC" id="3.6.1.1"/>
    </reaction>
</comment>
<evidence type="ECO:0000313" key="13">
    <source>
        <dbReference type="Proteomes" id="UP000182888"/>
    </source>
</evidence>